<keyword evidence="3" id="KW-1185">Reference proteome</keyword>
<evidence type="ECO:0000256" key="1">
    <source>
        <dbReference type="SAM" id="Phobius"/>
    </source>
</evidence>
<keyword evidence="1" id="KW-0472">Membrane</keyword>
<accession>K9UR19</accession>
<dbReference type="HOGENOM" id="CLU_1419201_0_0_3"/>
<evidence type="ECO:0000313" key="2">
    <source>
        <dbReference type="EMBL" id="AFY97128.1"/>
    </source>
</evidence>
<keyword evidence="1" id="KW-1133">Transmembrane helix</keyword>
<keyword evidence="2" id="KW-0614">Plasmid</keyword>
<feature type="transmembrane region" description="Helical" evidence="1">
    <location>
        <begin position="112"/>
        <end position="130"/>
    </location>
</feature>
<gene>
    <name evidence="2" type="ORF">Cha6605_6304</name>
</gene>
<proteinExistence type="predicted"/>
<dbReference type="Proteomes" id="UP000010366">
    <property type="component" value="Plasmid pCHA6605.01"/>
</dbReference>
<protein>
    <submittedName>
        <fullName evidence="2">Uncharacterized protein</fullName>
    </submittedName>
</protein>
<name>K9UR19_CHAP6</name>
<organism evidence="2 3">
    <name type="scientific">Chamaesiphon minutus (strain ATCC 27169 / PCC 6605)</name>
    <dbReference type="NCBI Taxonomy" id="1173020"/>
    <lineage>
        <taxon>Bacteria</taxon>
        <taxon>Bacillati</taxon>
        <taxon>Cyanobacteriota</taxon>
        <taxon>Cyanophyceae</taxon>
        <taxon>Gomontiellales</taxon>
        <taxon>Chamaesiphonaceae</taxon>
        <taxon>Chamaesiphon</taxon>
    </lineage>
</organism>
<dbReference type="AlphaFoldDB" id="K9UR19"/>
<dbReference type="OrthoDB" id="9826632at2"/>
<sequence>MEQTTALNHAISKLALNRSFANYHIQADDPIRDVTGMLDRIERIKDAIPLAVTQSLDLAGKRLETQFELVSKPLLETLAIQQAHMGTVRHQLTSLEKRFIDAGRVAAPAQIWHSWLLLGLALTILGLLGYNTVIAKQSPSPAWTQTQAGKLAKQISDRNPQLMNNCRPLTAKEHRELGSQHQAKKICSIFL</sequence>
<geneLocation type="plasmid" evidence="2 3">
    <name>pCHA6605.01</name>
</geneLocation>
<dbReference type="KEGG" id="cmp:Cha6605_6304"/>
<reference evidence="2 3" key="1">
    <citation type="submission" date="2012-05" db="EMBL/GenBank/DDBJ databases">
        <title>Noncontiguous Finished plasmid 1 of genome of Chamaesiphon sp. PCC 6605.</title>
        <authorList>
            <consortium name="US DOE Joint Genome Institute"/>
            <person name="Gugger M."/>
            <person name="Coursin T."/>
            <person name="Rippka R."/>
            <person name="Tandeau De Marsac N."/>
            <person name="Huntemann M."/>
            <person name="Wei C.-L."/>
            <person name="Han J."/>
            <person name="Detter J.C."/>
            <person name="Han C."/>
            <person name="Tapia R."/>
            <person name="Chen A."/>
            <person name="Kyrpides N."/>
            <person name="Mavromatis K."/>
            <person name="Markowitz V."/>
            <person name="Szeto E."/>
            <person name="Ivanova N."/>
            <person name="Pagani I."/>
            <person name="Pati A."/>
            <person name="Goodwin L."/>
            <person name="Nordberg H.P."/>
            <person name="Cantor M.N."/>
            <person name="Hua S.X."/>
            <person name="Woyke T."/>
            <person name="Kerfeld C.A."/>
        </authorList>
    </citation>
    <scope>NUCLEOTIDE SEQUENCE [LARGE SCALE GENOMIC DNA]</scope>
    <source>
        <strain evidence="3">ATCC 27169 / PCC 6605</strain>
        <plasmid evidence="3">Plasmid pCHA6605.01</plasmid>
    </source>
</reference>
<dbReference type="RefSeq" id="WP_015329012.1">
    <property type="nucleotide sequence ID" value="NC_020053.1"/>
</dbReference>
<evidence type="ECO:0000313" key="3">
    <source>
        <dbReference type="Proteomes" id="UP000010366"/>
    </source>
</evidence>
<dbReference type="EMBL" id="CP003601">
    <property type="protein sequence ID" value="AFY97128.1"/>
    <property type="molecule type" value="Genomic_DNA"/>
</dbReference>
<keyword evidence="1" id="KW-0812">Transmembrane</keyword>